<dbReference type="Proteomes" id="UP001283361">
    <property type="component" value="Unassembled WGS sequence"/>
</dbReference>
<evidence type="ECO:0000313" key="3">
    <source>
        <dbReference type="Proteomes" id="UP001283361"/>
    </source>
</evidence>
<gene>
    <name evidence="2" type="ORF">RRG08_038131</name>
</gene>
<feature type="compositionally biased region" description="Polar residues" evidence="1">
    <location>
        <begin position="7"/>
        <end position="17"/>
    </location>
</feature>
<reference evidence="2" key="1">
    <citation type="journal article" date="2023" name="G3 (Bethesda)">
        <title>A reference genome for the long-term kleptoplast-retaining sea slug Elysia crispata morphotype clarki.</title>
        <authorList>
            <person name="Eastman K.E."/>
            <person name="Pendleton A.L."/>
            <person name="Shaikh M.A."/>
            <person name="Suttiyut T."/>
            <person name="Ogas R."/>
            <person name="Tomko P."/>
            <person name="Gavelis G."/>
            <person name="Widhalm J.R."/>
            <person name="Wisecaver J.H."/>
        </authorList>
    </citation>
    <scope>NUCLEOTIDE SEQUENCE</scope>
    <source>
        <strain evidence="2">ECLA1</strain>
    </source>
</reference>
<sequence>MRVSLPHASQTETNENSIGVPCLTLPHPFVETLSIRSGRGCPTTQARFDEKSRDRMTTPGCAQVSANRVL</sequence>
<evidence type="ECO:0000256" key="1">
    <source>
        <dbReference type="SAM" id="MobiDB-lite"/>
    </source>
</evidence>
<protein>
    <submittedName>
        <fullName evidence="2">Uncharacterized protein</fullName>
    </submittedName>
</protein>
<accession>A0AAE1DPW7</accession>
<proteinExistence type="predicted"/>
<comment type="caution">
    <text evidence="2">The sequence shown here is derived from an EMBL/GenBank/DDBJ whole genome shotgun (WGS) entry which is preliminary data.</text>
</comment>
<dbReference type="EMBL" id="JAWDGP010003058">
    <property type="protein sequence ID" value="KAK3777885.1"/>
    <property type="molecule type" value="Genomic_DNA"/>
</dbReference>
<keyword evidence="3" id="KW-1185">Reference proteome</keyword>
<name>A0AAE1DPW7_9GAST</name>
<organism evidence="2 3">
    <name type="scientific">Elysia crispata</name>
    <name type="common">lettuce slug</name>
    <dbReference type="NCBI Taxonomy" id="231223"/>
    <lineage>
        <taxon>Eukaryota</taxon>
        <taxon>Metazoa</taxon>
        <taxon>Spiralia</taxon>
        <taxon>Lophotrochozoa</taxon>
        <taxon>Mollusca</taxon>
        <taxon>Gastropoda</taxon>
        <taxon>Heterobranchia</taxon>
        <taxon>Euthyneura</taxon>
        <taxon>Panpulmonata</taxon>
        <taxon>Sacoglossa</taxon>
        <taxon>Placobranchoidea</taxon>
        <taxon>Plakobranchidae</taxon>
        <taxon>Elysia</taxon>
    </lineage>
</organism>
<feature type="region of interest" description="Disordered" evidence="1">
    <location>
        <begin position="1"/>
        <end position="21"/>
    </location>
</feature>
<feature type="compositionally biased region" description="Basic and acidic residues" evidence="1">
    <location>
        <begin position="47"/>
        <end position="56"/>
    </location>
</feature>
<evidence type="ECO:0000313" key="2">
    <source>
        <dbReference type="EMBL" id="KAK3777885.1"/>
    </source>
</evidence>
<dbReference type="AlphaFoldDB" id="A0AAE1DPW7"/>
<feature type="region of interest" description="Disordered" evidence="1">
    <location>
        <begin position="44"/>
        <end position="70"/>
    </location>
</feature>